<dbReference type="SMART" id="SM00408">
    <property type="entry name" value="IGc2"/>
    <property type="match status" value="3"/>
</dbReference>
<evidence type="ECO:0000313" key="6">
    <source>
        <dbReference type="EMBL" id="LAC23422.1"/>
    </source>
</evidence>
<evidence type="ECO:0000256" key="3">
    <source>
        <dbReference type="SAM" id="SignalP"/>
    </source>
</evidence>
<proteinExistence type="evidence at transcript level"/>
<feature type="domain" description="Ig-like" evidence="4">
    <location>
        <begin position="515"/>
        <end position="606"/>
    </location>
</feature>
<feature type="transmembrane region" description="Helical" evidence="2">
    <location>
        <begin position="727"/>
        <end position="754"/>
    </location>
</feature>
<dbReference type="InterPro" id="IPR003598">
    <property type="entry name" value="Ig_sub2"/>
</dbReference>
<dbReference type="InterPro" id="IPR003961">
    <property type="entry name" value="FN3_dom"/>
</dbReference>
<feature type="chain" id="PRO_5025680069" evidence="3">
    <location>
        <begin position="30"/>
        <end position="971"/>
    </location>
</feature>
<keyword evidence="3" id="KW-0732">Signal</keyword>
<keyword evidence="2" id="KW-0472">Membrane</keyword>
<feature type="domain" description="Ig-like" evidence="4">
    <location>
        <begin position="301"/>
        <end position="408"/>
    </location>
</feature>
<protein>
    <submittedName>
        <fullName evidence="6">Protein turtle homolog A-like</fullName>
    </submittedName>
</protein>
<evidence type="ECO:0000259" key="5">
    <source>
        <dbReference type="PROSITE" id="PS50853"/>
    </source>
</evidence>
<dbReference type="InterPro" id="IPR013783">
    <property type="entry name" value="Ig-like_fold"/>
</dbReference>
<dbReference type="PROSITE" id="PS50853">
    <property type="entry name" value="FN3"/>
    <property type="match status" value="1"/>
</dbReference>
<feature type="region of interest" description="Disordered" evidence="1">
    <location>
        <begin position="869"/>
        <end position="945"/>
    </location>
</feature>
<accession>A0A6A7FZD0</accession>
<dbReference type="Gene3D" id="2.60.40.10">
    <property type="entry name" value="Immunoglobulins"/>
    <property type="match status" value="6"/>
</dbReference>
<dbReference type="PANTHER" id="PTHR23278">
    <property type="entry name" value="SIDESTEP PROTEIN"/>
    <property type="match status" value="1"/>
</dbReference>
<dbReference type="AlphaFoldDB" id="A0A6A7FZD0"/>
<evidence type="ECO:0000256" key="2">
    <source>
        <dbReference type="SAM" id="Phobius"/>
    </source>
</evidence>
<feature type="compositionally biased region" description="Polar residues" evidence="1">
    <location>
        <begin position="891"/>
        <end position="916"/>
    </location>
</feature>
<dbReference type="SUPFAM" id="SSF49265">
    <property type="entry name" value="Fibronectin type III"/>
    <property type="match status" value="1"/>
</dbReference>
<dbReference type="PROSITE" id="PS50835">
    <property type="entry name" value="IG_LIKE"/>
    <property type="match status" value="5"/>
</dbReference>
<dbReference type="InterPro" id="IPR003599">
    <property type="entry name" value="Ig_sub"/>
</dbReference>
<dbReference type="CDD" id="cd00063">
    <property type="entry name" value="FN3"/>
    <property type="match status" value="1"/>
</dbReference>
<organism evidence="6">
    <name type="scientific">Hirondellea gigas</name>
    <dbReference type="NCBI Taxonomy" id="1518452"/>
    <lineage>
        <taxon>Eukaryota</taxon>
        <taxon>Metazoa</taxon>
        <taxon>Ecdysozoa</taxon>
        <taxon>Arthropoda</taxon>
        <taxon>Crustacea</taxon>
        <taxon>Multicrustacea</taxon>
        <taxon>Malacostraca</taxon>
        <taxon>Eumalacostraca</taxon>
        <taxon>Peracarida</taxon>
        <taxon>Amphipoda</taxon>
        <taxon>Amphilochidea</taxon>
        <taxon>Lysianassida</taxon>
        <taxon>Lysianassidira</taxon>
        <taxon>Lysianassoidea</taxon>
        <taxon>Lysianassidae</taxon>
        <taxon>Hirondellea</taxon>
    </lineage>
</organism>
<feature type="signal peptide" evidence="3">
    <location>
        <begin position="1"/>
        <end position="29"/>
    </location>
</feature>
<feature type="domain" description="Ig-like" evidence="4">
    <location>
        <begin position="46"/>
        <end position="164"/>
    </location>
</feature>
<sequence>MMWNRSGTTSNLQLFLLLLFLLLFSGSNNIRTAAAVVIHHNKITAPIAARGLENSPLTTVQAVIGQSVLLPCDVTASGVSDAPMLVLFFYANKGTPIFSVDARGSSMYSGEHWSDPDQLGTRGSVKVRSGHQGLYLTKLVPEDAGQYRCRVDFKTSPTKNFRINLQIITPPRHILVTSSWDGGRIVSGVIGPYPEGADLTLSCQVTGGTPPPSVIWWQGGSLLDSVSEIQTEQVTRNSLRLPRLTRDDLLKKFTCVASNNNITTPLSSAITIDIAFPPTSVRIWLQNEVTESLLSDSTGQPNGMHQHFKNNEYKVLTIQEGKEARFACEAYGSRPQAFVLWKKNNRVIVNNDFVSTTQSTIMAARSLTMTGDAASISSLKMIPSLDDHKAIISCTTYSPKLPDEALVDHVILNVLYQPKISLTYESKIMDTSLEVGDSFSLECHIDSNPTTGSVQWAKDGVPIKSSQSSGIDVHERRLEVQHATRHLTGAYTCAAANSQGVNTSRPLHLRIKFTPICSSQQKKQYGVGRKEGIEISCTVDSHPGPMTFRWAFNRTTEIKDIAQNMFTNSGMTSKLRYIPHTEQDFGSLLCWAANDVGLMKEPCVIQIVPAAKPDGVQNCRVVNNSSMPRSVALITCTPGYDGGLNQTFSLEVREYKNLHSRPLATVQHSPIPVFYMKRLKHGEEYLFIITAVNSRGTSPPTTLSYIVPNSGHHTLASNSYDSSQATWISWTLFIAVVFGCLITSLICFCAALFIMRFRTPKSNKNSAKIVYAGPIRNFDDNKPGNLTAHNIIHCGKPGCEDEKLVKIDYTQTTKEGCMPTLDKQRNHDIVKENDKFIRNSGSDVRICTPNSWTREPNCTAEETYIRNPGYHMHSLSPPPPPIDPKHDLSSSDDPFSQIISTRVSQKVSPLTPSKHISPSVSIESLPRSSSSSQHSSNNSSKVLRPDYYAKDDVNVTCKTPLMHTISQESAV</sequence>
<feature type="domain" description="Fibronectin type-III" evidence="5">
    <location>
        <begin position="615"/>
        <end position="711"/>
    </location>
</feature>
<dbReference type="InterPro" id="IPR007110">
    <property type="entry name" value="Ig-like_dom"/>
</dbReference>
<dbReference type="SMART" id="SM00409">
    <property type="entry name" value="IG"/>
    <property type="match status" value="3"/>
</dbReference>
<dbReference type="Pfam" id="PF13927">
    <property type="entry name" value="Ig_3"/>
    <property type="match status" value="2"/>
</dbReference>
<dbReference type="PANTHER" id="PTHR23278:SF19">
    <property type="entry name" value="OBSCURIN"/>
    <property type="match status" value="1"/>
</dbReference>
<feature type="domain" description="Ig-like" evidence="4">
    <location>
        <begin position="418"/>
        <end position="508"/>
    </location>
</feature>
<dbReference type="InterPro" id="IPR036179">
    <property type="entry name" value="Ig-like_dom_sf"/>
</dbReference>
<keyword evidence="2" id="KW-1133">Transmembrane helix</keyword>
<name>A0A6A7FZD0_9CRUS</name>
<feature type="compositionally biased region" description="Low complexity" evidence="1">
    <location>
        <begin position="917"/>
        <end position="940"/>
    </location>
</feature>
<reference evidence="6" key="1">
    <citation type="submission" date="2017-11" db="EMBL/GenBank/DDBJ databases">
        <title>The sensing device of the deep-sea amphipod.</title>
        <authorList>
            <person name="Kobayashi H."/>
            <person name="Nagahama T."/>
            <person name="Arai W."/>
            <person name="Sasagawa Y."/>
            <person name="Umeda M."/>
            <person name="Hayashi T."/>
            <person name="Nikaido I."/>
            <person name="Watanabe H."/>
            <person name="Oguri K."/>
            <person name="Kitazato H."/>
            <person name="Fujioka K."/>
            <person name="Kido Y."/>
            <person name="Takami H."/>
        </authorList>
    </citation>
    <scope>NUCLEOTIDE SEQUENCE</scope>
    <source>
        <tissue evidence="6">Whole body</tissue>
    </source>
</reference>
<evidence type="ECO:0000256" key="1">
    <source>
        <dbReference type="SAM" id="MobiDB-lite"/>
    </source>
</evidence>
<keyword evidence="2" id="KW-0812">Transmembrane</keyword>
<feature type="domain" description="Ig-like" evidence="4">
    <location>
        <begin position="171"/>
        <end position="271"/>
    </location>
</feature>
<dbReference type="CDD" id="cd00096">
    <property type="entry name" value="Ig"/>
    <property type="match status" value="1"/>
</dbReference>
<dbReference type="SUPFAM" id="SSF48726">
    <property type="entry name" value="Immunoglobulin"/>
    <property type="match status" value="5"/>
</dbReference>
<evidence type="ECO:0000259" key="4">
    <source>
        <dbReference type="PROSITE" id="PS50835"/>
    </source>
</evidence>
<dbReference type="EMBL" id="IACT01004223">
    <property type="protein sequence ID" value="LAC23422.1"/>
    <property type="molecule type" value="mRNA"/>
</dbReference>
<dbReference type="InterPro" id="IPR036116">
    <property type="entry name" value="FN3_sf"/>
</dbReference>